<reference evidence="5" key="2">
    <citation type="submission" date="2015-01" db="EMBL/GenBank/DDBJ databases">
        <title>Evolutionary Origins and Diversification of the Mycorrhizal Mutualists.</title>
        <authorList>
            <consortium name="DOE Joint Genome Institute"/>
            <consortium name="Mycorrhizal Genomics Consortium"/>
            <person name="Kohler A."/>
            <person name="Kuo A."/>
            <person name="Nagy L.G."/>
            <person name="Floudas D."/>
            <person name="Copeland A."/>
            <person name="Barry K.W."/>
            <person name="Cichocki N."/>
            <person name="Veneault-Fourrey C."/>
            <person name="LaButti K."/>
            <person name="Lindquist E.A."/>
            <person name="Lipzen A."/>
            <person name="Lundell T."/>
            <person name="Morin E."/>
            <person name="Murat C."/>
            <person name="Riley R."/>
            <person name="Ohm R."/>
            <person name="Sun H."/>
            <person name="Tunlid A."/>
            <person name="Henrissat B."/>
            <person name="Grigoriev I.V."/>
            <person name="Hibbett D.S."/>
            <person name="Martin F."/>
        </authorList>
    </citation>
    <scope>NUCLEOTIDE SEQUENCE [LARGE SCALE GENOMIC DNA]</scope>
    <source>
        <strain evidence="5">F 1598</strain>
    </source>
</reference>
<evidence type="ECO:0000259" key="3">
    <source>
        <dbReference type="Pfam" id="PF07742"/>
    </source>
</evidence>
<dbReference type="Proteomes" id="UP000054166">
    <property type="component" value="Unassembled WGS sequence"/>
</dbReference>
<reference evidence="4 5" key="1">
    <citation type="submission" date="2014-04" db="EMBL/GenBank/DDBJ databases">
        <authorList>
            <consortium name="DOE Joint Genome Institute"/>
            <person name="Kuo A."/>
            <person name="Tarkka M."/>
            <person name="Buscot F."/>
            <person name="Kohler A."/>
            <person name="Nagy L.G."/>
            <person name="Floudas D."/>
            <person name="Copeland A."/>
            <person name="Barry K.W."/>
            <person name="Cichocki N."/>
            <person name="Veneault-Fourrey C."/>
            <person name="LaButti K."/>
            <person name="Lindquist E.A."/>
            <person name="Lipzen A."/>
            <person name="Lundell T."/>
            <person name="Morin E."/>
            <person name="Murat C."/>
            <person name="Sun H."/>
            <person name="Tunlid A."/>
            <person name="Henrissat B."/>
            <person name="Grigoriev I.V."/>
            <person name="Hibbett D.S."/>
            <person name="Martin F."/>
            <person name="Nordberg H.P."/>
            <person name="Cantor M.N."/>
            <person name="Hua S.X."/>
        </authorList>
    </citation>
    <scope>NUCLEOTIDE SEQUENCE [LARGE SCALE GENOMIC DNA]</scope>
    <source>
        <strain evidence="4 5">F 1598</strain>
    </source>
</reference>
<organism evidence="4 5">
    <name type="scientific">Piloderma croceum (strain F 1598)</name>
    <dbReference type="NCBI Taxonomy" id="765440"/>
    <lineage>
        <taxon>Eukaryota</taxon>
        <taxon>Fungi</taxon>
        <taxon>Dikarya</taxon>
        <taxon>Basidiomycota</taxon>
        <taxon>Agaricomycotina</taxon>
        <taxon>Agaricomycetes</taxon>
        <taxon>Agaricomycetidae</taxon>
        <taxon>Atheliales</taxon>
        <taxon>Atheliaceae</taxon>
        <taxon>Piloderma</taxon>
    </lineage>
</organism>
<dbReference type="InterPro" id="IPR036054">
    <property type="entry name" value="BTG-like_sf"/>
</dbReference>
<evidence type="ECO:0000313" key="5">
    <source>
        <dbReference type="Proteomes" id="UP000054166"/>
    </source>
</evidence>
<dbReference type="SUPFAM" id="SSF160696">
    <property type="entry name" value="BTG domain-like"/>
    <property type="match status" value="1"/>
</dbReference>
<dbReference type="Pfam" id="PF07742">
    <property type="entry name" value="BTG"/>
    <property type="match status" value="1"/>
</dbReference>
<feature type="compositionally biased region" description="Low complexity" evidence="2">
    <location>
        <begin position="209"/>
        <end position="233"/>
    </location>
</feature>
<protein>
    <recommendedName>
        <fullName evidence="3">Anti-proliferative protein domain-containing protein</fullName>
    </recommendedName>
</protein>
<evidence type="ECO:0000313" key="4">
    <source>
        <dbReference type="EMBL" id="KIM84520.1"/>
    </source>
</evidence>
<feature type="domain" description="Anti-proliferative protein" evidence="3">
    <location>
        <begin position="12"/>
        <end position="122"/>
    </location>
</feature>
<dbReference type="PANTHER" id="PTHR22978">
    <property type="entry name" value="B-CELL TRANSLOCATION GENE"/>
    <property type="match status" value="1"/>
</dbReference>
<gene>
    <name evidence="4" type="ORF">PILCRDRAFT_385528</name>
</gene>
<dbReference type="InterPro" id="IPR002087">
    <property type="entry name" value="Anti_prolifrtn"/>
</dbReference>
<dbReference type="OrthoDB" id="19928at2759"/>
<evidence type="ECO:0000256" key="1">
    <source>
        <dbReference type="ARBA" id="ARBA00007989"/>
    </source>
</evidence>
<dbReference type="InterPro" id="IPR033332">
    <property type="entry name" value="BTG"/>
</dbReference>
<dbReference type="GO" id="GO:0005634">
    <property type="term" value="C:nucleus"/>
    <property type="evidence" value="ECO:0007669"/>
    <property type="project" value="TreeGrafter"/>
</dbReference>
<dbReference type="Gene3D" id="3.90.640.90">
    <property type="entry name" value="Anti-proliferative protein, N-terminal domain"/>
    <property type="match status" value="1"/>
</dbReference>
<accession>A0A0C3FJA6</accession>
<feature type="region of interest" description="Disordered" evidence="2">
    <location>
        <begin position="204"/>
        <end position="233"/>
    </location>
</feature>
<proteinExistence type="inferred from homology"/>
<dbReference type="PANTHER" id="PTHR22978:SF22">
    <property type="entry name" value="BTG FAMILY PROTEIN"/>
    <property type="match status" value="1"/>
</dbReference>
<dbReference type="EMBL" id="KN832987">
    <property type="protein sequence ID" value="KIM84520.1"/>
    <property type="molecule type" value="Genomic_DNA"/>
</dbReference>
<dbReference type="GO" id="GO:0005737">
    <property type="term" value="C:cytoplasm"/>
    <property type="evidence" value="ECO:0007669"/>
    <property type="project" value="TreeGrafter"/>
</dbReference>
<dbReference type="InParanoid" id="A0A0C3FJA6"/>
<dbReference type="STRING" id="765440.A0A0C3FJA6"/>
<name>A0A0C3FJA6_PILCF</name>
<evidence type="ECO:0000256" key="2">
    <source>
        <dbReference type="SAM" id="MobiDB-lite"/>
    </source>
</evidence>
<dbReference type="AlphaFoldDB" id="A0A0C3FJA6"/>
<sequence>MATSASTVSVAVAHAVAYLTRPLILSQSATSIIKLQLILEANLAALFAPTWVPSDPLRGSGRRCLTLSPHCLPPRAVYNACLATGVQWFDWIVLLGGQEFDFFVDPGCISVRFGKGGKLSTIWSSNATNAKSTTLDEAAIQAQLRGQAAVRAKAQFPARLDRKTLAQQLLEEDEEEDDQLFAMIADEVAAPTWLTPVLDKFPSPPRSVSPLSTVSTHSRSSSRSSSSSSGFSFTSADTFDSQASMTTFSSTASKSIAEKEQGFKLSRRERARQAKVFVDTSKTDVTPYDGGKTTVLTADGLFSITCRAIIGFV</sequence>
<comment type="similarity">
    <text evidence="1">Belongs to the BTG family.</text>
</comment>
<dbReference type="HOGENOM" id="CLU_047588_0_0_1"/>
<keyword evidence="5" id="KW-1185">Reference proteome</keyword>